<dbReference type="InterPro" id="IPR012373">
    <property type="entry name" value="Ferrdict_sens_TM"/>
</dbReference>
<keyword evidence="1" id="KW-1133">Transmembrane helix</keyword>
<dbReference type="PANTHER" id="PTHR30273:SF2">
    <property type="entry name" value="PROTEIN FECR"/>
    <property type="match status" value="1"/>
</dbReference>
<evidence type="ECO:0000256" key="1">
    <source>
        <dbReference type="SAM" id="Phobius"/>
    </source>
</evidence>
<dbReference type="EMBL" id="JACIEF010000001">
    <property type="protein sequence ID" value="MBB4107382.1"/>
    <property type="molecule type" value="Genomic_DNA"/>
</dbReference>
<feature type="domain" description="Protein FecR C-terminal" evidence="3">
    <location>
        <begin position="304"/>
        <end position="371"/>
    </location>
</feature>
<dbReference type="PIRSF" id="PIRSF018266">
    <property type="entry name" value="FecR"/>
    <property type="match status" value="1"/>
</dbReference>
<gene>
    <name evidence="4" type="ORF">GCM10007422_24720</name>
    <name evidence="5" type="ORF">GGQ60_001342</name>
</gene>
<reference evidence="4" key="1">
    <citation type="journal article" date="2014" name="Int. J. Syst. Evol. Microbiol.">
        <title>Complete genome of a new Firmicutes species belonging to the dominant human colonic microbiota ('Ruminococcus bicirculans') reveals two chromosomes and a selective capacity to utilize plant glucans.</title>
        <authorList>
            <consortium name="NISC Comparative Sequencing Program"/>
            <person name="Wegmann U."/>
            <person name="Louis P."/>
            <person name="Goesmann A."/>
            <person name="Henrissat B."/>
            <person name="Duncan S.H."/>
            <person name="Flint H.J."/>
        </authorList>
    </citation>
    <scope>NUCLEOTIDE SEQUENCE</scope>
    <source>
        <strain evidence="4">CGMCC 1.15287</strain>
    </source>
</reference>
<proteinExistence type="predicted"/>
<dbReference type="PANTHER" id="PTHR30273">
    <property type="entry name" value="PERIPLASMIC SIGNAL SENSOR AND SIGMA FACTOR ACTIVATOR FECR-RELATED"/>
    <property type="match status" value="1"/>
</dbReference>
<dbReference type="FunFam" id="2.60.120.1440:FF:000001">
    <property type="entry name" value="Putative anti-sigma factor"/>
    <property type="match status" value="1"/>
</dbReference>
<evidence type="ECO:0000259" key="3">
    <source>
        <dbReference type="Pfam" id="PF16344"/>
    </source>
</evidence>
<name>A0A7W6K958_9SPHI</name>
<dbReference type="Gene3D" id="3.55.50.30">
    <property type="match status" value="1"/>
</dbReference>
<dbReference type="InterPro" id="IPR006860">
    <property type="entry name" value="FecR"/>
</dbReference>
<dbReference type="Pfam" id="PF04773">
    <property type="entry name" value="FecR"/>
    <property type="match status" value="1"/>
</dbReference>
<keyword evidence="7" id="KW-1185">Reference proteome</keyword>
<protein>
    <submittedName>
        <fullName evidence="4">Iron dicitrate transporter FecR</fullName>
    </submittedName>
</protein>
<evidence type="ECO:0000313" key="5">
    <source>
        <dbReference type="EMBL" id="MBB4107382.1"/>
    </source>
</evidence>
<dbReference type="InterPro" id="IPR032508">
    <property type="entry name" value="FecR_C"/>
</dbReference>
<keyword evidence="1" id="KW-0472">Membrane</keyword>
<dbReference type="Gene3D" id="2.60.120.1440">
    <property type="match status" value="1"/>
</dbReference>
<reference evidence="7" key="2">
    <citation type="journal article" date="2019" name="Int. J. Syst. Evol. Microbiol.">
        <title>The Global Catalogue of Microorganisms (GCM) 10K type strain sequencing project: providing services to taxonomists for standard genome sequencing and annotation.</title>
        <authorList>
            <consortium name="The Broad Institute Genomics Platform"/>
            <consortium name="The Broad Institute Genome Sequencing Center for Infectious Disease"/>
            <person name="Wu L."/>
            <person name="Ma J."/>
        </authorList>
    </citation>
    <scope>NUCLEOTIDE SEQUENCE [LARGE SCALE GENOMIC DNA]</scope>
    <source>
        <strain evidence="7">CGMCC 1.15287</strain>
    </source>
</reference>
<dbReference type="RefSeq" id="WP_183761106.1">
    <property type="nucleotide sequence ID" value="NZ_BMHZ01000002.1"/>
</dbReference>
<accession>A0A7W6K958</accession>
<feature type="domain" description="FecR protein" evidence="2">
    <location>
        <begin position="169"/>
        <end position="261"/>
    </location>
</feature>
<comment type="caution">
    <text evidence="5">The sequence shown here is derived from an EMBL/GenBank/DDBJ whole genome shotgun (WGS) entry which is preliminary data.</text>
</comment>
<dbReference type="Pfam" id="PF16344">
    <property type="entry name" value="FecR_C"/>
    <property type="match status" value="1"/>
</dbReference>
<dbReference type="AlphaFoldDB" id="A0A7W6K958"/>
<reference evidence="5 6" key="3">
    <citation type="submission" date="2020-08" db="EMBL/GenBank/DDBJ databases">
        <title>Genomic Encyclopedia of Type Strains, Phase IV (KMG-IV): sequencing the most valuable type-strain genomes for metagenomic binning, comparative biology and taxonomic classification.</title>
        <authorList>
            <person name="Goeker M."/>
        </authorList>
    </citation>
    <scope>NUCLEOTIDE SEQUENCE [LARGE SCALE GENOMIC DNA]</scope>
    <source>
        <strain evidence="5 6">DSM 100774</strain>
    </source>
</reference>
<dbReference type="EMBL" id="BMHZ01000002">
    <property type="protein sequence ID" value="GGH07579.1"/>
    <property type="molecule type" value="Genomic_DNA"/>
</dbReference>
<organism evidence="5 6">
    <name type="scientific">Pedobacter zeae</name>
    <dbReference type="NCBI Taxonomy" id="1737356"/>
    <lineage>
        <taxon>Bacteria</taxon>
        <taxon>Pseudomonadati</taxon>
        <taxon>Bacteroidota</taxon>
        <taxon>Sphingobacteriia</taxon>
        <taxon>Sphingobacteriales</taxon>
        <taxon>Sphingobacteriaceae</taxon>
        <taxon>Pedobacter</taxon>
    </lineage>
</organism>
<evidence type="ECO:0000313" key="7">
    <source>
        <dbReference type="Proteomes" id="UP000642938"/>
    </source>
</evidence>
<keyword evidence="1" id="KW-0812">Transmembrane</keyword>
<dbReference type="GO" id="GO:0016989">
    <property type="term" value="F:sigma factor antagonist activity"/>
    <property type="evidence" value="ECO:0007669"/>
    <property type="project" value="TreeGrafter"/>
</dbReference>
<reference evidence="4" key="4">
    <citation type="submission" date="2024-05" db="EMBL/GenBank/DDBJ databases">
        <authorList>
            <person name="Sun Q."/>
            <person name="Zhou Y."/>
        </authorList>
    </citation>
    <scope>NUCLEOTIDE SEQUENCE</scope>
    <source>
        <strain evidence="4">CGMCC 1.15287</strain>
    </source>
</reference>
<feature type="transmembrane region" description="Helical" evidence="1">
    <location>
        <begin position="75"/>
        <end position="92"/>
    </location>
</feature>
<dbReference type="Proteomes" id="UP000642938">
    <property type="component" value="Unassembled WGS sequence"/>
</dbReference>
<sequence length="372" mass="41471">MNKQQAAELLDKYLSGECTTEEYGMLIRAYNKQALSDNIEPSDDEYYASKKRIFDHLQKKNPAILPAKIVRWRRIAVMAAASVLFAAFIYFFNTSDPAVYTKNTKSPIAQHDVGPGENRAKLILSNGKTIDLSNKKSGIVVGKELTYDDHSAVLTEQEESLSNTTLIASTPRGGTYKFTLPDGTAVWLNADTKLSFPYRFRGTKREVQLEGEAYFEVSKDRSKPFIVKTSNQKVEVLGTHFNIKSYGDEAEVKTTLLEGSVVVTPDFGAGKILSPGQQAVLSDQKLSMASADINSVVAWKNGDFFFSGQNIEEAMRTISRWYDVKIEYGAKPKNIRLEGEVSRDKKLSTILKVLEKTSGNKFSISDKKVIVE</sequence>
<dbReference type="Proteomes" id="UP000532273">
    <property type="component" value="Unassembled WGS sequence"/>
</dbReference>
<evidence type="ECO:0000313" key="6">
    <source>
        <dbReference type="Proteomes" id="UP000532273"/>
    </source>
</evidence>
<evidence type="ECO:0000313" key="4">
    <source>
        <dbReference type="EMBL" id="GGH07579.1"/>
    </source>
</evidence>
<evidence type="ECO:0000259" key="2">
    <source>
        <dbReference type="Pfam" id="PF04773"/>
    </source>
</evidence>